<evidence type="ECO:0000313" key="4">
    <source>
        <dbReference type="Proteomes" id="UP000305517"/>
    </source>
</evidence>
<dbReference type="EMBL" id="VAJM01000018">
    <property type="protein sequence ID" value="TLM88428.1"/>
    <property type="molecule type" value="Genomic_DNA"/>
</dbReference>
<comment type="caution">
    <text evidence="3">The sequence shown here is derived from an EMBL/GenBank/DDBJ whole genome shotgun (WGS) entry which is preliminary data.</text>
</comment>
<proteinExistence type="predicted"/>
<keyword evidence="2" id="KW-0732">Signal</keyword>
<gene>
    <name evidence="3" type="ORF">FDY95_24000</name>
</gene>
<evidence type="ECO:0000256" key="1">
    <source>
        <dbReference type="SAM" id="MobiDB-lite"/>
    </source>
</evidence>
<organism evidence="3 4">
    <name type="scientific">Hymenobacter jeollabukensis</name>
    <dbReference type="NCBI Taxonomy" id="2025313"/>
    <lineage>
        <taxon>Bacteria</taxon>
        <taxon>Pseudomonadati</taxon>
        <taxon>Bacteroidota</taxon>
        <taxon>Cytophagia</taxon>
        <taxon>Cytophagales</taxon>
        <taxon>Hymenobacteraceae</taxon>
        <taxon>Hymenobacter</taxon>
    </lineage>
</organism>
<dbReference type="AlphaFoldDB" id="A0A5R8WI30"/>
<accession>A0A5R8WI30</accession>
<name>A0A5R8WI30_9BACT</name>
<dbReference type="RefSeq" id="WP_138081921.1">
    <property type="nucleotide sequence ID" value="NZ_VAJM01000018.1"/>
</dbReference>
<feature type="compositionally biased region" description="Low complexity" evidence="1">
    <location>
        <begin position="34"/>
        <end position="46"/>
    </location>
</feature>
<sequence length="161" mass="18201">MKNGLLLFLLSLVITSHANAQLSRYSTLPEQKVQTRSNTNQRNSNRALEQRAAGQAAYDSQVKECISQTKEMYESAGTYPQSISDGWHNTIMSTTTGNDCGANSYLVENNRITKWNYEGKQYIDITKGGIITNGKAIYYMELEGGQPLYFTVYFMDDILKR</sequence>
<feature type="signal peptide" evidence="2">
    <location>
        <begin position="1"/>
        <end position="20"/>
    </location>
</feature>
<evidence type="ECO:0000256" key="2">
    <source>
        <dbReference type="SAM" id="SignalP"/>
    </source>
</evidence>
<dbReference type="Proteomes" id="UP000305517">
    <property type="component" value="Unassembled WGS sequence"/>
</dbReference>
<keyword evidence="4" id="KW-1185">Reference proteome</keyword>
<reference evidence="3 4" key="1">
    <citation type="submission" date="2019-05" db="EMBL/GenBank/DDBJ databases">
        <title>Hymenobacter edaphi sp. nov., isolated from abandoned arsenic-contaminated farmland soil.</title>
        <authorList>
            <person name="Nie L."/>
        </authorList>
    </citation>
    <scope>NUCLEOTIDE SEQUENCE [LARGE SCALE GENOMIC DNA]</scope>
    <source>
        <strain evidence="3 4">1-3-3-8</strain>
    </source>
</reference>
<feature type="chain" id="PRO_5024434985" evidence="2">
    <location>
        <begin position="21"/>
        <end position="161"/>
    </location>
</feature>
<protein>
    <submittedName>
        <fullName evidence="3">Uncharacterized protein</fullName>
    </submittedName>
</protein>
<feature type="region of interest" description="Disordered" evidence="1">
    <location>
        <begin position="29"/>
        <end position="53"/>
    </location>
</feature>
<evidence type="ECO:0000313" key="3">
    <source>
        <dbReference type="EMBL" id="TLM88428.1"/>
    </source>
</evidence>